<reference evidence="9 10" key="1">
    <citation type="submission" date="2020-08" db="EMBL/GenBank/DDBJ databases">
        <title>Draft genome sequencing of an Anaerocolumna strain isolated from anoxic soil subjected to BSD treatment.</title>
        <authorList>
            <person name="Uek A."/>
            <person name="Tonouchi A."/>
        </authorList>
    </citation>
    <scope>NUCLEOTIDE SEQUENCE [LARGE SCALE GENOMIC DNA]</scope>
    <source>
        <strain evidence="9 10">CTTW</strain>
    </source>
</reference>
<keyword evidence="4 8" id="KW-0812">Transmembrane</keyword>
<keyword evidence="10" id="KW-1185">Reference proteome</keyword>
<organism evidence="9 10">
    <name type="scientific">Anaerocolumna chitinilytica</name>
    <dbReference type="NCBI Taxonomy" id="1727145"/>
    <lineage>
        <taxon>Bacteria</taxon>
        <taxon>Bacillati</taxon>
        <taxon>Bacillota</taxon>
        <taxon>Clostridia</taxon>
        <taxon>Lachnospirales</taxon>
        <taxon>Lachnospiraceae</taxon>
        <taxon>Anaerocolumna</taxon>
    </lineage>
</organism>
<dbReference type="Proteomes" id="UP000515703">
    <property type="component" value="Chromosome"/>
</dbReference>
<reference evidence="9 10" key="2">
    <citation type="submission" date="2020-08" db="EMBL/GenBank/DDBJ databases">
        <authorList>
            <person name="Ueki A."/>
            <person name="Tonouchi A."/>
        </authorList>
    </citation>
    <scope>NUCLEOTIDE SEQUENCE [LARGE SCALE GENOMIC DNA]</scope>
    <source>
        <strain evidence="9 10">CTTW</strain>
    </source>
</reference>
<dbReference type="KEGG" id="acht:bsdcttw_33220"/>
<evidence type="ECO:0000256" key="3">
    <source>
        <dbReference type="ARBA" id="ARBA00022670"/>
    </source>
</evidence>
<evidence type="ECO:0000256" key="5">
    <source>
        <dbReference type="ARBA" id="ARBA00022801"/>
    </source>
</evidence>
<dbReference type="GO" id="GO:0009372">
    <property type="term" value="P:quorum sensing"/>
    <property type="evidence" value="ECO:0007669"/>
    <property type="project" value="UniProtKB-KW"/>
</dbReference>
<dbReference type="RefSeq" id="WP_185255971.1">
    <property type="nucleotide sequence ID" value="NZ_AP023368.1"/>
</dbReference>
<dbReference type="Pfam" id="PF04647">
    <property type="entry name" value="AgrB"/>
    <property type="match status" value="1"/>
</dbReference>
<proteinExistence type="predicted"/>
<dbReference type="GO" id="GO:0016020">
    <property type="term" value="C:membrane"/>
    <property type="evidence" value="ECO:0007669"/>
    <property type="project" value="InterPro"/>
</dbReference>
<evidence type="ECO:0000256" key="2">
    <source>
        <dbReference type="ARBA" id="ARBA00022654"/>
    </source>
</evidence>
<dbReference type="AlphaFoldDB" id="A0A7I8DSS7"/>
<evidence type="ECO:0000256" key="4">
    <source>
        <dbReference type="ARBA" id="ARBA00022692"/>
    </source>
</evidence>
<feature type="transmembrane region" description="Helical" evidence="8">
    <location>
        <begin position="167"/>
        <end position="188"/>
    </location>
</feature>
<keyword evidence="5" id="KW-0378">Hydrolase</keyword>
<evidence type="ECO:0000313" key="10">
    <source>
        <dbReference type="Proteomes" id="UP000515703"/>
    </source>
</evidence>
<keyword evidence="3" id="KW-0645">Protease</keyword>
<evidence type="ECO:0000256" key="7">
    <source>
        <dbReference type="ARBA" id="ARBA00023136"/>
    </source>
</evidence>
<feature type="transmembrane region" description="Helical" evidence="8">
    <location>
        <begin position="144"/>
        <end position="161"/>
    </location>
</feature>
<dbReference type="SMART" id="SM00793">
    <property type="entry name" value="AgrB"/>
    <property type="match status" value="1"/>
</dbReference>
<dbReference type="EMBL" id="AP023368">
    <property type="protein sequence ID" value="BCK00282.1"/>
    <property type="molecule type" value="Genomic_DNA"/>
</dbReference>
<dbReference type="InterPro" id="IPR006741">
    <property type="entry name" value="AgrB"/>
</dbReference>
<keyword evidence="6 8" id="KW-1133">Transmembrane helix</keyword>
<dbReference type="GO" id="GO:0006508">
    <property type="term" value="P:proteolysis"/>
    <property type="evidence" value="ECO:0007669"/>
    <property type="project" value="UniProtKB-KW"/>
</dbReference>
<feature type="transmembrane region" description="Helical" evidence="8">
    <location>
        <begin position="41"/>
        <end position="65"/>
    </location>
</feature>
<evidence type="ECO:0000313" key="9">
    <source>
        <dbReference type="EMBL" id="BCK00282.1"/>
    </source>
</evidence>
<keyword evidence="1" id="KW-1003">Cell membrane</keyword>
<protein>
    <submittedName>
        <fullName evidence="9">Accessory gene regulator</fullName>
    </submittedName>
</protein>
<dbReference type="GO" id="GO:0008233">
    <property type="term" value="F:peptidase activity"/>
    <property type="evidence" value="ECO:0007669"/>
    <property type="project" value="UniProtKB-KW"/>
</dbReference>
<evidence type="ECO:0000256" key="1">
    <source>
        <dbReference type="ARBA" id="ARBA00022475"/>
    </source>
</evidence>
<keyword evidence="7 8" id="KW-0472">Membrane</keyword>
<name>A0A7I8DSS7_9FIRM</name>
<evidence type="ECO:0000256" key="8">
    <source>
        <dbReference type="SAM" id="Phobius"/>
    </source>
</evidence>
<feature type="transmembrane region" description="Helical" evidence="8">
    <location>
        <begin position="77"/>
        <end position="97"/>
    </location>
</feature>
<gene>
    <name evidence="9" type="primary">agrB</name>
    <name evidence="9" type="ORF">bsdcttw_33220</name>
</gene>
<feature type="transmembrane region" description="Helical" evidence="8">
    <location>
        <begin position="103"/>
        <end position="123"/>
    </location>
</feature>
<keyword evidence="2" id="KW-0673">Quorum sensing</keyword>
<accession>A0A7I8DSS7</accession>
<evidence type="ECO:0000256" key="6">
    <source>
        <dbReference type="ARBA" id="ARBA00022989"/>
    </source>
</evidence>
<sequence>MFSKAADNMVNKLVKMKIIEAEDCELYRFGIETALLKGIHLISYLILGLLLGKTIELIIFLIAFIPLREYAGGYHAATKKGCYIISCLCILSMLLILRVFPAAYYSNSMYLAVFSGVLLLFLVPVESKNKPLDDSERAYFKSKAGFIIVLLLTLSLFLFMLNQFSLSFLLALVLFYEMIAAVTGKIILQKGKN</sequence>